<evidence type="ECO:0000256" key="1">
    <source>
        <dbReference type="SAM" id="MobiDB-lite"/>
    </source>
</evidence>
<dbReference type="AlphaFoldDB" id="A0A5N6ZP61"/>
<proteinExistence type="predicted"/>
<feature type="compositionally biased region" description="Basic and acidic residues" evidence="1">
    <location>
        <begin position="94"/>
        <end position="106"/>
    </location>
</feature>
<dbReference type="GeneID" id="43655732"/>
<reference evidence="3 4" key="1">
    <citation type="submission" date="2019-04" db="EMBL/GenBank/DDBJ databases">
        <title>Friends and foes A comparative genomics studyof 23 Aspergillus species from section Flavi.</title>
        <authorList>
            <consortium name="DOE Joint Genome Institute"/>
            <person name="Kjaerbolling I."/>
            <person name="Vesth T."/>
            <person name="Frisvad J.C."/>
            <person name="Nybo J.L."/>
            <person name="Theobald S."/>
            <person name="Kildgaard S."/>
            <person name="Isbrandt T."/>
            <person name="Kuo A."/>
            <person name="Sato A."/>
            <person name="Lyhne E.K."/>
            <person name="Kogle M.E."/>
            <person name="Wiebenga A."/>
            <person name="Kun R.S."/>
            <person name="Lubbers R.J."/>
            <person name="Makela M.R."/>
            <person name="Barry K."/>
            <person name="Chovatia M."/>
            <person name="Clum A."/>
            <person name="Daum C."/>
            <person name="Haridas S."/>
            <person name="He G."/>
            <person name="LaButti K."/>
            <person name="Lipzen A."/>
            <person name="Mondo S."/>
            <person name="Riley R."/>
            <person name="Salamov A."/>
            <person name="Simmons B.A."/>
            <person name="Magnuson J.K."/>
            <person name="Henrissat B."/>
            <person name="Mortensen U.H."/>
            <person name="Larsen T.O."/>
            <person name="Devries R.P."/>
            <person name="Grigoriev I.V."/>
            <person name="Machida M."/>
            <person name="Baker S.E."/>
            <person name="Andersen M.R."/>
        </authorList>
    </citation>
    <scope>NUCLEOTIDE SEQUENCE [LARGE SCALE GENOMIC DNA]</scope>
    <source>
        <strain evidence="3 4">CBS 763.97</strain>
    </source>
</reference>
<dbReference type="RefSeq" id="XP_031921051.1">
    <property type="nucleotide sequence ID" value="XM_032071286.1"/>
</dbReference>
<feature type="region of interest" description="Disordered" evidence="1">
    <location>
        <begin position="1"/>
        <end position="58"/>
    </location>
</feature>
<gene>
    <name evidence="3" type="ORF">BDV27DRAFT_150860</name>
</gene>
<evidence type="ECO:0000313" key="4">
    <source>
        <dbReference type="Proteomes" id="UP000326268"/>
    </source>
</evidence>
<name>A0A5N6ZP61_9EURO</name>
<feature type="transmembrane region" description="Helical" evidence="2">
    <location>
        <begin position="141"/>
        <end position="162"/>
    </location>
</feature>
<dbReference type="EMBL" id="ML737941">
    <property type="protein sequence ID" value="KAE8357970.1"/>
    <property type="molecule type" value="Genomic_DNA"/>
</dbReference>
<evidence type="ECO:0000313" key="3">
    <source>
        <dbReference type="EMBL" id="KAE8357970.1"/>
    </source>
</evidence>
<feature type="compositionally biased region" description="Polar residues" evidence="1">
    <location>
        <begin position="107"/>
        <end position="119"/>
    </location>
</feature>
<dbReference type="Proteomes" id="UP000326268">
    <property type="component" value="Unassembled WGS sequence"/>
</dbReference>
<dbReference type="OrthoDB" id="4506296at2759"/>
<protein>
    <submittedName>
        <fullName evidence="3">Uncharacterized protein</fullName>
    </submittedName>
</protein>
<keyword evidence="2" id="KW-0812">Transmembrane</keyword>
<feature type="region of interest" description="Disordered" evidence="1">
    <location>
        <begin position="79"/>
        <end position="119"/>
    </location>
</feature>
<sequence length="164" mass="18484">MPGYTQAKLAHEKDLGKGMPPRQQVTIDLPEPTYQRSSQRSPVLGSTPFRDVGLERGDGFQFSTMNEAKKAPKKKRYIFGVPDNPLEDPESDNEWMRHIDGNETKPETNNSQRVSEQRRNTCCHNTSELTHKRSSISCGEVSVVIVILVAAGLIILLPLLLWRK</sequence>
<keyword evidence="2" id="KW-0472">Membrane</keyword>
<organism evidence="3 4">
    <name type="scientific">Aspergillus caelatus</name>
    <dbReference type="NCBI Taxonomy" id="61420"/>
    <lineage>
        <taxon>Eukaryota</taxon>
        <taxon>Fungi</taxon>
        <taxon>Dikarya</taxon>
        <taxon>Ascomycota</taxon>
        <taxon>Pezizomycotina</taxon>
        <taxon>Eurotiomycetes</taxon>
        <taxon>Eurotiomycetidae</taxon>
        <taxon>Eurotiales</taxon>
        <taxon>Aspergillaceae</taxon>
        <taxon>Aspergillus</taxon>
        <taxon>Aspergillus subgen. Circumdati</taxon>
    </lineage>
</organism>
<evidence type="ECO:0000256" key="2">
    <source>
        <dbReference type="SAM" id="Phobius"/>
    </source>
</evidence>
<accession>A0A5N6ZP61</accession>
<keyword evidence="2" id="KW-1133">Transmembrane helix</keyword>
<keyword evidence="4" id="KW-1185">Reference proteome</keyword>